<feature type="domain" description="Lipopolysaccharide assembly protein A" evidence="6">
    <location>
        <begin position="26"/>
        <end position="74"/>
    </location>
</feature>
<feature type="transmembrane region" description="Helical" evidence="5">
    <location>
        <begin position="46"/>
        <end position="69"/>
    </location>
</feature>
<proteinExistence type="predicted"/>
<protein>
    <submittedName>
        <fullName evidence="7">Lipopolysaccharide assembly protein LapA domain-containing protein</fullName>
    </submittedName>
</protein>
<keyword evidence="3 5" id="KW-1133">Transmembrane helix</keyword>
<evidence type="ECO:0000256" key="4">
    <source>
        <dbReference type="ARBA" id="ARBA00023136"/>
    </source>
</evidence>
<dbReference type="RefSeq" id="WP_369601574.1">
    <property type="nucleotide sequence ID" value="NZ_CP154858.1"/>
</dbReference>
<gene>
    <name evidence="7" type="ORF">AAIA72_00860</name>
</gene>
<keyword evidence="2 5" id="KW-0812">Transmembrane</keyword>
<reference evidence="7" key="1">
    <citation type="submission" date="2024-05" db="EMBL/GenBank/DDBJ databases">
        <title>Genome sequencing of novel strain.</title>
        <authorList>
            <person name="Ganbat D."/>
            <person name="Ganbat S."/>
            <person name="Lee S.-J."/>
        </authorList>
    </citation>
    <scope>NUCLEOTIDE SEQUENCE</scope>
    <source>
        <strain evidence="7">SMD15-11</strain>
    </source>
</reference>
<accession>A0AB39UWZ7</accession>
<keyword evidence="4 5" id="KW-0472">Membrane</keyword>
<evidence type="ECO:0000256" key="3">
    <source>
        <dbReference type="ARBA" id="ARBA00022989"/>
    </source>
</evidence>
<dbReference type="GO" id="GO:0005886">
    <property type="term" value="C:plasma membrane"/>
    <property type="evidence" value="ECO:0007669"/>
    <property type="project" value="InterPro"/>
</dbReference>
<dbReference type="KEGG" id="tcd:AAIA72_00860"/>
<feature type="transmembrane region" description="Helical" evidence="5">
    <location>
        <begin position="7"/>
        <end position="26"/>
    </location>
</feature>
<dbReference type="EMBL" id="CP154858">
    <property type="protein sequence ID" value="XDT72567.1"/>
    <property type="molecule type" value="Genomic_DNA"/>
</dbReference>
<dbReference type="Pfam" id="PF06305">
    <property type="entry name" value="LapA_dom"/>
    <property type="match status" value="1"/>
</dbReference>
<sequence length="85" mass="8893">MKKLKSGILALLVLVMLVAGIGFTLLNPQAVELDLFVFRLPPISVALLLIAALAGGFVLGVLASALSTAGRKLRPARSRAVEGQR</sequence>
<keyword evidence="1" id="KW-1003">Cell membrane</keyword>
<evidence type="ECO:0000256" key="1">
    <source>
        <dbReference type="ARBA" id="ARBA00022475"/>
    </source>
</evidence>
<organism evidence="7">
    <name type="scientific">Thermohahella caldifontis</name>
    <dbReference type="NCBI Taxonomy" id="3142973"/>
    <lineage>
        <taxon>Bacteria</taxon>
        <taxon>Pseudomonadati</taxon>
        <taxon>Pseudomonadota</taxon>
        <taxon>Gammaproteobacteria</taxon>
        <taxon>Oceanospirillales</taxon>
        <taxon>Hahellaceae</taxon>
        <taxon>Thermohahella</taxon>
    </lineage>
</organism>
<evidence type="ECO:0000313" key="7">
    <source>
        <dbReference type="EMBL" id="XDT72567.1"/>
    </source>
</evidence>
<evidence type="ECO:0000256" key="5">
    <source>
        <dbReference type="SAM" id="Phobius"/>
    </source>
</evidence>
<evidence type="ECO:0000259" key="6">
    <source>
        <dbReference type="Pfam" id="PF06305"/>
    </source>
</evidence>
<dbReference type="InterPro" id="IPR010445">
    <property type="entry name" value="LapA_dom"/>
</dbReference>
<name>A0AB39UWZ7_9GAMM</name>
<evidence type="ECO:0000256" key="2">
    <source>
        <dbReference type="ARBA" id="ARBA00022692"/>
    </source>
</evidence>
<dbReference type="AlphaFoldDB" id="A0AB39UWZ7"/>